<sequence>MDIKENTNRIDLLKWFINTVVIGLLTFFFTWVLNERKQGVEEIKVYNTYVELVTKVDGLAERRLLAEFFSNVTVSSKLKEGWENYYKILDKQYKIELAKQDSIINKIDASTIEGKAALENALSVKNKIQNTGLTSPIIQNNKDTNYELALKNELEGFMAVLDKNIEDAITAFSRSENAYNSFHQVYEIGKYLREKNKSNDIKDDNFWKSIYKDLLDKYSWKMPQSIKEELIKKIN</sequence>
<evidence type="ECO:0000256" key="1">
    <source>
        <dbReference type="SAM" id="Phobius"/>
    </source>
</evidence>
<feature type="transmembrane region" description="Helical" evidence="1">
    <location>
        <begin position="12"/>
        <end position="33"/>
    </location>
</feature>
<dbReference type="Proteomes" id="UP000294564">
    <property type="component" value="Unassembled WGS sequence"/>
</dbReference>
<accession>A0A4V2SME3</accession>
<dbReference type="OrthoDB" id="1491425at2"/>
<evidence type="ECO:0000313" key="2">
    <source>
        <dbReference type="EMBL" id="TCP26916.1"/>
    </source>
</evidence>
<keyword evidence="3" id="KW-1185">Reference proteome</keyword>
<dbReference type="RefSeq" id="WP_132793780.1">
    <property type="nucleotide sequence ID" value="NZ_SLXM01000002.1"/>
</dbReference>
<dbReference type="AlphaFoldDB" id="A0A4V2SME3"/>
<keyword evidence="1" id="KW-0472">Membrane</keyword>
<keyword evidence="1" id="KW-1133">Transmembrane helix</keyword>
<comment type="caution">
    <text evidence="2">The sequence shown here is derived from an EMBL/GenBank/DDBJ whole genome shotgun (WGS) entry which is preliminary data.</text>
</comment>
<name>A0A4V2SME3_9FLAO</name>
<dbReference type="EMBL" id="SLXM01000002">
    <property type="protein sequence ID" value="TCP26916.1"/>
    <property type="molecule type" value="Genomic_DNA"/>
</dbReference>
<gene>
    <name evidence="2" type="ORF">EV195_102258</name>
</gene>
<protein>
    <submittedName>
        <fullName evidence="2">Uncharacterized protein</fullName>
    </submittedName>
</protein>
<proteinExistence type="predicted"/>
<keyword evidence="1" id="KW-0812">Transmembrane</keyword>
<reference evidence="2 3" key="1">
    <citation type="submission" date="2019-03" db="EMBL/GenBank/DDBJ databases">
        <title>Genomic Encyclopedia of Type Strains, Phase IV (KMG-IV): sequencing the most valuable type-strain genomes for metagenomic binning, comparative biology and taxonomic classification.</title>
        <authorList>
            <person name="Goeker M."/>
        </authorList>
    </citation>
    <scope>NUCLEOTIDE SEQUENCE [LARGE SCALE GENOMIC DNA]</scope>
    <source>
        <strain evidence="2 3">DSM 14836</strain>
    </source>
</reference>
<evidence type="ECO:0000313" key="3">
    <source>
        <dbReference type="Proteomes" id="UP000294564"/>
    </source>
</evidence>
<organism evidence="2 3">
    <name type="scientific">Tenacibaculum skagerrakense</name>
    <dbReference type="NCBI Taxonomy" id="186571"/>
    <lineage>
        <taxon>Bacteria</taxon>
        <taxon>Pseudomonadati</taxon>
        <taxon>Bacteroidota</taxon>
        <taxon>Flavobacteriia</taxon>
        <taxon>Flavobacteriales</taxon>
        <taxon>Flavobacteriaceae</taxon>
        <taxon>Tenacibaculum</taxon>
    </lineage>
</organism>